<reference evidence="2 3" key="1">
    <citation type="journal article" date="2010" name="Plant Cell">
        <title>The Chlorella variabilis NC64A genome reveals adaptation to photosymbiosis, coevolution with viruses, and cryptic sex.</title>
        <authorList>
            <person name="Blanc G."/>
            <person name="Duncan G."/>
            <person name="Agarkova I."/>
            <person name="Borodovsky M."/>
            <person name="Gurnon J."/>
            <person name="Kuo A."/>
            <person name="Lindquist E."/>
            <person name="Lucas S."/>
            <person name="Pangilinan J."/>
            <person name="Polle J."/>
            <person name="Salamov A."/>
            <person name="Terry A."/>
            <person name="Yamada T."/>
            <person name="Dunigan D.D."/>
            <person name="Grigoriev I.V."/>
            <person name="Claverie J.M."/>
            <person name="Van Etten J.L."/>
        </authorList>
    </citation>
    <scope>NUCLEOTIDE SEQUENCE [LARGE SCALE GENOMIC DNA]</scope>
    <source>
        <strain evidence="2 3">NC64A</strain>
    </source>
</reference>
<protein>
    <submittedName>
        <fullName evidence="2">Uncharacterized protein</fullName>
    </submittedName>
</protein>
<dbReference type="RefSeq" id="XP_005844297.1">
    <property type="nucleotide sequence ID" value="XM_005844235.1"/>
</dbReference>
<evidence type="ECO:0000313" key="3">
    <source>
        <dbReference type="Proteomes" id="UP000008141"/>
    </source>
</evidence>
<dbReference type="Proteomes" id="UP000008141">
    <property type="component" value="Unassembled WGS sequence"/>
</dbReference>
<dbReference type="EMBL" id="GL433858">
    <property type="protein sequence ID" value="EFN52195.1"/>
    <property type="molecule type" value="Genomic_DNA"/>
</dbReference>
<dbReference type="KEGG" id="cvr:CHLNCDRAFT_139421"/>
<dbReference type="InParanoid" id="E1ZPS0"/>
<feature type="chain" id="PRO_5003156429" evidence="1">
    <location>
        <begin position="23"/>
        <end position="94"/>
    </location>
</feature>
<name>E1ZPS0_CHLVA</name>
<dbReference type="GeneID" id="17351584"/>
<accession>E1ZPS0</accession>
<evidence type="ECO:0000256" key="1">
    <source>
        <dbReference type="SAM" id="SignalP"/>
    </source>
</evidence>
<keyword evidence="3" id="KW-1185">Reference proteome</keyword>
<organism evidence="3">
    <name type="scientific">Chlorella variabilis</name>
    <name type="common">Green alga</name>
    <dbReference type="NCBI Taxonomy" id="554065"/>
    <lineage>
        <taxon>Eukaryota</taxon>
        <taxon>Viridiplantae</taxon>
        <taxon>Chlorophyta</taxon>
        <taxon>core chlorophytes</taxon>
        <taxon>Trebouxiophyceae</taxon>
        <taxon>Chlorellales</taxon>
        <taxon>Chlorellaceae</taxon>
        <taxon>Chlorella clade</taxon>
        <taxon>Chlorella</taxon>
    </lineage>
</organism>
<keyword evidence="1" id="KW-0732">Signal</keyword>
<feature type="signal peptide" evidence="1">
    <location>
        <begin position="1"/>
        <end position="22"/>
    </location>
</feature>
<sequence>MAGHRLQATALCLLALALCASATSGGYGYYGHRRLTQASGFHRDLLSYYYGGHRRLSSYYYGARASTAAFPLPAGRALEERQPETPCHRDIVHR</sequence>
<dbReference type="AlphaFoldDB" id="E1ZPS0"/>
<gene>
    <name evidence="2" type="ORF">CHLNCDRAFT_139421</name>
</gene>
<evidence type="ECO:0000313" key="2">
    <source>
        <dbReference type="EMBL" id="EFN52195.1"/>
    </source>
</evidence>
<proteinExistence type="predicted"/>